<evidence type="ECO:0000256" key="1">
    <source>
        <dbReference type="ARBA" id="ARBA00022679"/>
    </source>
</evidence>
<keyword evidence="2" id="KW-0548">Nucleotidyltransferase</keyword>
<keyword evidence="6" id="KW-1185">Reference proteome</keyword>
<keyword evidence="3" id="KW-0235">DNA replication</keyword>
<dbReference type="GO" id="GO:0003887">
    <property type="term" value="F:DNA-directed DNA polymerase activity"/>
    <property type="evidence" value="ECO:0007669"/>
    <property type="project" value="UniProtKB-KW"/>
</dbReference>
<dbReference type="GO" id="GO:0006261">
    <property type="term" value="P:DNA-templated DNA replication"/>
    <property type="evidence" value="ECO:0007669"/>
    <property type="project" value="TreeGrafter"/>
</dbReference>
<gene>
    <name evidence="5" type="ORF">SOO65_05225</name>
</gene>
<evidence type="ECO:0000256" key="3">
    <source>
        <dbReference type="ARBA" id="ARBA00022705"/>
    </source>
</evidence>
<evidence type="ECO:0000256" key="2">
    <source>
        <dbReference type="ARBA" id="ARBA00022695"/>
    </source>
</evidence>
<keyword evidence="4" id="KW-0239">DNA-directed DNA polymerase</keyword>
<proteinExistence type="predicted"/>
<dbReference type="EMBL" id="CP139487">
    <property type="protein sequence ID" value="WPU66142.1"/>
    <property type="molecule type" value="Genomic_DNA"/>
</dbReference>
<dbReference type="PANTHER" id="PTHR34388">
    <property type="entry name" value="DNA POLYMERASE III SUBUNIT DELTA"/>
    <property type="match status" value="1"/>
</dbReference>
<dbReference type="KEGG" id="psti:SOO65_05225"/>
<evidence type="ECO:0000313" key="6">
    <source>
        <dbReference type="Proteomes" id="UP001324634"/>
    </source>
</evidence>
<reference evidence="5 6" key="1">
    <citation type="submission" date="2023-11" db="EMBL/GenBank/DDBJ databases">
        <title>Peredibacter starrii A3.12.</title>
        <authorList>
            <person name="Mitchell R.J."/>
        </authorList>
    </citation>
    <scope>NUCLEOTIDE SEQUENCE [LARGE SCALE GENOMIC DNA]</scope>
    <source>
        <strain evidence="5 6">A3.12</strain>
    </source>
</reference>
<dbReference type="RefSeq" id="WP_321398028.1">
    <property type="nucleotide sequence ID" value="NZ_CP139487.1"/>
</dbReference>
<name>A0AAX4HSE8_9BACT</name>
<protein>
    <submittedName>
        <fullName evidence="5">Uncharacterized protein</fullName>
    </submittedName>
</protein>
<dbReference type="AlphaFoldDB" id="A0AAX4HSE8"/>
<dbReference type="InterPro" id="IPR005790">
    <property type="entry name" value="DNA_polIII_delta"/>
</dbReference>
<dbReference type="Proteomes" id="UP001324634">
    <property type="component" value="Chromosome"/>
</dbReference>
<organism evidence="5 6">
    <name type="scientific">Peredibacter starrii</name>
    <dbReference type="NCBI Taxonomy" id="28202"/>
    <lineage>
        <taxon>Bacteria</taxon>
        <taxon>Pseudomonadati</taxon>
        <taxon>Bdellovibrionota</taxon>
        <taxon>Bacteriovoracia</taxon>
        <taxon>Bacteriovoracales</taxon>
        <taxon>Bacteriovoracaceae</taxon>
        <taxon>Peredibacter</taxon>
    </lineage>
</organism>
<evidence type="ECO:0000256" key="4">
    <source>
        <dbReference type="ARBA" id="ARBA00022932"/>
    </source>
</evidence>
<evidence type="ECO:0000313" key="5">
    <source>
        <dbReference type="EMBL" id="WPU66142.1"/>
    </source>
</evidence>
<accession>A0AAX4HSE8</accession>
<dbReference type="GO" id="GO:0009360">
    <property type="term" value="C:DNA polymerase III complex"/>
    <property type="evidence" value="ECO:0007669"/>
    <property type="project" value="TreeGrafter"/>
</dbReference>
<dbReference type="PANTHER" id="PTHR34388:SF1">
    <property type="entry name" value="DNA POLYMERASE III SUBUNIT DELTA"/>
    <property type="match status" value="1"/>
</dbReference>
<dbReference type="GO" id="GO:0003677">
    <property type="term" value="F:DNA binding"/>
    <property type="evidence" value="ECO:0007669"/>
    <property type="project" value="InterPro"/>
</dbReference>
<keyword evidence="1" id="KW-0808">Transferase</keyword>
<sequence>MHSKWQIWDFFSSFKRDYLKTFEGTLAINSFDPICLKMVKDFLTRGADDKVIHYKMAAEVTRGWIEEEFQTLSLFGNSESFFIHQAQDLNAEMLEMISNLDVSGRFLILSFENELATWKKLVKEGKIGTLVIEPPRFWEINKLLDFTCAHLRLPLSYEAKTWILDALENNLGTFYNACCLIKLNHPEAREVGINEVKELLTLEKLDQFQLASLVARKKQKEFFEKLVALEGDFEKMRGFFNFMQSHLIKMADPSYLAQKARLTQYDKDLQSTSKLWKSDELMNEIQKFNRWELLCKKKDSHLWHEIKEAHLRSISVAR</sequence>